<dbReference type="PANTHER" id="PTHR30600:SF10">
    <property type="entry name" value="BLL6722 PROTEIN"/>
    <property type="match status" value="1"/>
</dbReference>
<dbReference type="PANTHER" id="PTHR30600">
    <property type="entry name" value="CYTOCHROME C PEROXIDASE-RELATED"/>
    <property type="match status" value="1"/>
</dbReference>
<evidence type="ECO:0000259" key="10">
    <source>
        <dbReference type="PROSITE" id="PS51007"/>
    </source>
</evidence>
<reference evidence="11 12" key="1">
    <citation type="submission" date="2024-08" db="EMBL/GenBank/DDBJ databases">
        <title>Whole-genome sequencing of halo(alkali)philic microorganisms from hypersaline lakes.</title>
        <authorList>
            <person name="Sorokin D.Y."/>
            <person name="Merkel A.Y."/>
            <person name="Messina E."/>
            <person name="Yakimov M."/>
        </authorList>
    </citation>
    <scope>NUCLEOTIDE SEQUENCE [LARGE SCALE GENOMIC DNA]</scope>
    <source>
        <strain evidence="11 12">Cl-TMA</strain>
    </source>
</reference>
<comment type="caution">
    <text evidence="11">The sequence shown here is derived from an EMBL/GenBank/DDBJ whole genome shotgun (WGS) entry which is preliminary data.</text>
</comment>
<evidence type="ECO:0000256" key="2">
    <source>
        <dbReference type="ARBA" id="ARBA00010996"/>
    </source>
</evidence>
<feature type="region of interest" description="Disordered" evidence="9">
    <location>
        <begin position="285"/>
        <end position="304"/>
    </location>
</feature>
<dbReference type="EMBL" id="JBGUAW010000004">
    <property type="protein sequence ID" value="MFA9460409.1"/>
    <property type="molecule type" value="Genomic_DNA"/>
</dbReference>
<protein>
    <submittedName>
        <fullName evidence="11">Cytochrome c peroxidase</fullName>
        <ecNumber evidence="11">1.11.1.5</ecNumber>
    </submittedName>
</protein>
<organism evidence="11 12">
    <name type="scientific">Thiohalorhabdus methylotrophus</name>
    <dbReference type="NCBI Taxonomy" id="3242694"/>
    <lineage>
        <taxon>Bacteria</taxon>
        <taxon>Pseudomonadati</taxon>
        <taxon>Pseudomonadota</taxon>
        <taxon>Gammaproteobacteria</taxon>
        <taxon>Thiohalorhabdales</taxon>
        <taxon>Thiohalorhabdaceae</taxon>
        <taxon>Thiohalorhabdus</taxon>
    </lineage>
</organism>
<dbReference type="InterPro" id="IPR003782">
    <property type="entry name" value="SCO1/SenC"/>
</dbReference>
<evidence type="ECO:0000256" key="1">
    <source>
        <dbReference type="ARBA" id="ARBA00004196"/>
    </source>
</evidence>
<keyword evidence="6 11" id="KW-0560">Oxidoreductase</keyword>
<evidence type="ECO:0000256" key="6">
    <source>
        <dbReference type="ARBA" id="ARBA00023002"/>
    </source>
</evidence>
<dbReference type="Pfam" id="PF02630">
    <property type="entry name" value="SCO1-SenC"/>
    <property type="match status" value="1"/>
</dbReference>
<evidence type="ECO:0000256" key="7">
    <source>
        <dbReference type="ARBA" id="ARBA00023004"/>
    </source>
</evidence>
<keyword evidence="7 8" id="KW-0408">Iron</keyword>
<dbReference type="SUPFAM" id="SSF46626">
    <property type="entry name" value="Cytochrome c"/>
    <property type="match status" value="2"/>
</dbReference>
<evidence type="ECO:0000256" key="9">
    <source>
        <dbReference type="SAM" id="MobiDB-lite"/>
    </source>
</evidence>
<proteinExistence type="inferred from homology"/>
<evidence type="ECO:0000256" key="4">
    <source>
        <dbReference type="ARBA" id="ARBA00022723"/>
    </source>
</evidence>
<dbReference type="Pfam" id="PF03150">
    <property type="entry name" value="CCP_MauG"/>
    <property type="match status" value="1"/>
</dbReference>
<dbReference type="InterPro" id="IPR051395">
    <property type="entry name" value="Cytochrome_c_Peroxidase/MauG"/>
</dbReference>
<dbReference type="EC" id="1.11.1.5" evidence="11"/>
<evidence type="ECO:0000313" key="12">
    <source>
        <dbReference type="Proteomes" id="UP001575181"/>
    </source>
</evidence>
<dbReference type="InterPro" id="IPR009056">
    <property type="entry name" value="Cyt_c-like_dom"/>
</dbReference>
<keyword evidence="12" id="KW-1185">Reference proteome</keyword>
<dbReference type="GO" id="GO:0004130">
    <property type="term" value="F:cytochrome-c peroxidase activity"/>
    <property type="evidence" value="ECO:0007669"/>
    <property type="project" value="UniProtKB-EC"/>
</dbReference>
<dbReference type="PROSITE" id="PS51007">
    <property type="entry name" value="CYTC"/>
    <property type="match status" value="1"/>
</dbReference>
<keyword evidence="3 8" id="KW-0349">Heme</keyword>
<dbReference type="InterPro" id="IPR036909">
    <property type="entry name" value="Cyt_c-like_dom_sf"/>
</dbReference>
<sequence>MAASPWRVLVGAFLTGCLLFPAWVAAGDSGAQIKPPAPGYTGLGFQPPAPGTYDLSVVKPAADGRVLQTNGVPARLHSLFGDEVVVFSFIYTHCRMTNGCPLASFVLSQTKRRLEETAPGLAEQVRLVSLSFDPDRDTPEVMREYGDRFREKGRGPVEWRFLTTEARAFLDPILGGYDQVAEKRYNEAGEWTGKFNHILRVFLIDKRQRIRNIYNVSFLHADILVNDILTLLEGEEDRSAAVDLGGTTSLEPRPLLASAGDAAASDGNRVVPPSRQPLAARILAKRPDREAAAQASDRQPPDTVKRLVRLVKDPPLGLPPVPVPETNPVTTAKVKLGRKLFFDRRLSLNHTTSCGMCHLPEQGFTNNELKTAVGFDGRSTKRNAPTILNVGYYQRFFHDARENRLENQIWGRLLARNEMNNASVGQVLEKIRRMPDYDGMFEAAFGTGPNLLNMGQAIASYERTLVSGNSPFDRWYYGDEEDALSEPAKRGFRLFTGKAGCAGCHRIGEEYALFTDQKVHSTGLGWYYSHRKEPASHQVTLAPGVTVETDSDTINKFGKAPPNDLGLYEVTRNPADRWHYRTPILRNVALTAPYMHNGAFESLEAVIRFYNKGGHEYELQDPRIRPLGLDDREVRDLVAFLKSLTGSNVAFLRRAAREAPIGDLGPEDPHWSHPNHIPYGRPGTPDAGDR</sequence>
<dbReference type="CDD" id="cd02968">
    <property type="entry name" value="SCO"/>
    <property type="match status" value="1"/>
</dbReference>
<dbReference type="Gene3D" id="1.10.760.10">
    <property type="entry name" value="Cytochrome c-like domain"/>
    <property type="match status" value="2"/>
</dbReference>
<keyword evidence="4 8" id="KW-0479">Metal-binding</keyword>
<evidence type="ECO:0000256" key="8">
    <source>
        <dbReference type="PROSITE-ProRule" id="PRU00433"/>
    </source>
</evidence>
<keyword evidence="11" id="KW-0575">Peroxidase</keyword>
<keyword evidence="5" id="KW-0732">Signal</keyword>
<accession>A0ABV4TSV0</accession>
<comment type="similarity">
    <text evidence="2">Belongs to the SCO1/2 family.</text>
</comment>
<dbReference type="Gene3D" id="3.40.30.10">
    <property type="entry name" value="Glutaredoxin"/>
    <property type="match status" value="1"/>
</dbReference>
<feature type="region of interest" description="Disordered" evidence="9">
    <location>
        <begin position="662"/>
        <end position="690"/>
    </location>
</feature>
<evidence type="ECO:0000256" key="5">
    <source>
        <dbReference type="ARBA" id="ARBA00022729"/>
    </source>
</evidence>
<dbReference type="InterPro" id="IPR036249">
    <property type="entry name" value="Thioredoxin-like_sf"/>
</dbReference>
<dbReference type="RefSeq" id="WP_373655198.1">
    <property type="nucleotide sequence ID" value="NZ_JBGUAW010000004.1"/>
</dbReference>
<feature type="domain" description="Cytochrome c" evidence="10">
    <location>
        <begin position="486"/>
        <end position="645"/>
    </location>
</feature>
<gene>
    <name evidence="11" type="ORF">ACERLL_06155</name>
</gene>
<dbReference type="SUPFAM" id="SSF52833">
    <property type="entry name" value="Thioredoxin-like"/>
    <property type="match status" value="1"/>
</dbReference>
<dbReference type="InterPro" id="IPR004852">
    <property type="entry name" value="Di-haem_cyt_c_peroxidsae"/>
</dbReference>
<name>A0ABV4TSV0_9GAMM</name>
<dbReference type="Proteomes" id="UP001575181">
    <property type="component" value="Unassembled WGS sequence"/>
</dbReference>
<evidence type="ECO:0000256" key="3">
    <source>
        <dbReference type="ARBA" id="ARBA00022617"/>
    </source>
</evidence>
<comment type="subcellular location">
    <subcellularLocation>
        <location evidence="1">Cell envelope</location>
    </subcellularLocation>
</comment>
<evidence type="ECO:0000313" key="11">
    <source>
        <dbReference type="EMBL" id="MFA9460409.1"/>
    </source>
</evidence>